<evidence type="ECO:0000256" key="3">
    <source>
        <dbReference type="ARBA" id="ARBA00022737"/>
    </source>
</evidence>
<comment type="catalytic activity">
    <reaction evidence="1">
        <text>a 1,2-diacyl-sn-glycero-3-phosphocholine + H2O = a 1,2-diacyl-sn-glycero-3-phosphate + choline + H(+)</text>
        <dbReference type="Rhea" id="RHEA:14445"/>
        <dbReference type="ChEBI" id="CHEBI:15354"/>
        <dbReference type="ChEBI" id="CHEBI:15377"/>
        <dbReference type="ChEBI" id="CHEBI:15378"/>
        <dbReference type="ChEBI" id="CHEBI:57643"/>
        <dbReference type="ChEBI" id="CHEBI:58608"/>
        <dbReference type="EC" id="3.1.4.4"/>
    </reaction>
</comment>
<dbReference type="SUPFAM" id="SSF56024">
    <property type="entry name" value="Phospholipase D/nuclease"/>
    <property type="match status" value="1"/>
</dbReference>
<dbReference type="PANTHER" id="PTHR18896">
    <property type="entry name" value="PHOSPHOLIPASE D"/>
    <property type="match status" value="1"/>
</dbReference>
<dbReference type="PROSITE" id="PS50035">
    <property type="entry name" value="PLD"/>
    <property type="match status" value="1"/>
</dbReference>
<evidence type="ECO:0000313" key="9">
    <source>
        <dbReference type="EMBL" id="CAF3767409.1"/>
    </source>
</evidence>
<dbReference type="Proteomes" id="UP000681722">
    <property type="component" value="Unassembled WGS sequence"/>
</dbReference>
<dbReference type="Gene3D" id="3.30.870.10">
    <property type="entry name" value="Endonuclease Chain A"/>
    <property type="match status" value="1"/>
</dbReference>
<protein>
    <recommendedName>
        <fullName evidence="2">phospholipase D</fullName>
        <ecNumber evidence="2">3.1.4.4</ecNumber>
    </recommendedName>
</protein>
<dbReference type="InterPro" id="IPR015679">
    <property type="entry name" value="PLipase_D_fam"/>
</dbReference>
<dbReference type="CDD" id="cd09141">
    <property type="entry name" value="PLDc_vPLD1_2_yPLD_like_2"/>
    <property type="match status" value="1"/>
</dbReference>
<name>A0A814GFV6_9BILA</name>
<evidence type="ECO:0000256" key="6">
    <source>
        <dbReference type="ARBA" id="ARBA00023098"/>
    </source>
</evidence>
<evidence type="ECO:0000313" key="8">
    <source>
        <dbReference type="EMBL" id="CAF0995768.1"/>
    </source>
</evidence>
<keyword evidence="10" id="KW-1185">Reference proteome</keyword>
<keyword evidence="3" id="KW-0677">Repeat</keyword>
<dbReference type="AlphaFoldDB" id="A0A814GFV6"/>
<keyword evidence="5" id="KW-0442">Lipid degradation</keyword>
<evidence type="ECO:0000256" key="4">
    <source>
        <dbReference type="ARBA" id="ARBA00022801"/>
    </source>
</evidence>
<keyword evidence="6" id="KW-0443">Lipid metabolism</keyword>
<evidence type="ECO:0000313" key="10">
    <source>
        <dbReference type="Proteomes" id="UP000663829"/>
    </source>
</evidence>
<sequence>MLLRSASEWSAGIKVTDFSIQNAYVQLIDAAKYYIYIENQFFITIDQDPQVKNQIGDALYRRILRAHTTRTNFRVYVVLPLLPGFNVENAVEAVLYFIMRSIAKGDNSLYSRLEKAGVKPDDYITFYGMRGNDILMGRLVTEIIYVHSKLMIVDDCWCICGSANINDRSMLGDRDSEMAIVIQDKQYERGIMNGEPVLCGKFCSSWRKKLFGMLLGIQHENPDNIDMSDPVSDKFYNFFRETAHHNTLIYEEVFLALPSDRVRLITRDKEYLDTPKMADTDPERAYQRLKEIKGLVVEIPLYFRHEENFMPSITTMEGIAPNIMWT</sequence>
<comment type="caution">
    <text evidence="8">The sequence shown here is derived from an EMBL/GenBank/DDBJ whole genome shotgun (WGS) entry which is preliminary data.</text>
</comment>
<evidence type="ECO:0000256" key="2">
    <source>
        <dbReference type="ARBA" id="ARBA00012027"/>
    </source>
</evidence>
<evidence type="ECO:0000256" key="5">
    <source>
        <dbReference type="ARBA" id="ARBA00022963"/>
    </source>
</evidence>
<proteinExistence type="predicted"/>
<dbReference type="GO" id="GO:0004630">
    <property type="term" value="F:phospholipase D activity"/>
    <property type="evidence" value="ECO:0007669"/>
    <property type="project" value="UniProtKB-EC"/>
</dbReference>
<dbReference type="OrthoDB" id="14911at2759"/>
<reference evidence="8" key="1">
    <citation type="submission" date="2021-02" db="EMBL/GenBank/DDBJ databases">
        <authorList>
            <person name="Nowell W R."/>
        </authorList>
    </citation>
    <scope>NUCLEOTIDE SEQUENCE</scope>
</reference>
<dbReference type="PANTHER" id="PTHR18896:SF76">
    <property type="entry name" value="PHOSPHOLIPASE"/>
    <property type="match status" value="1"/>
</dbReference>
<dbReference type="GO" id="GO:0060627">
    <property type="term" value="P:regulation of vesicle-mediated transport"/>
    <property type="evidence" value="ECO:0007669"/>
    <property type="project" value="TreeGrafter"/>
</dbReference>
<dbReference type="EC" id="3.1.4.4" evidence="2"/>
<dbReference type="Proteomes" id="UP000663829">
    <property type="component" value="Unassembled WGS sequence"/>
</dbReference>
<gene>
    <name evidence="8" type="ORF">GPM918_LOCUS13490</name>
    <name evidence="9" type="ORF">SRO942_LOCUS13490</name>
</gene>
<keyword evidence="4" id="KW-0378">Hydrolase</keyword>
<dbReference type="Pfam" id="PF13091">
    <property type="entry name" value="PLDc_2"/>
    <property type="match status" value="1"/>
</dbReference>
<dbReference type="EMBL" id="CAJOBC010003108">
    <property type="protein sequence ID" value="CAF3767409.1"/>
    <property type="molecule type" value="Genomic_DNA"/>
</dbReference>
<dbReference type="SMART" id="SM00155">
    <property type="entry name" value="PLDc"/>
    <property type="match status" value="1"/>
</dbReference>
<dbReference type="InterPro" id="IPR001736">
    <property type="entry name" value="PLipase_D/transphosphatidylase"/>
</dbReference>
<evidence type="ECO:0000256" key="1">
    <source>
        <dbReference type="ARBA" id="ARBA00000798"/>
    </source>
</evidence>
<dbReference type="GO" id="GO:0009395">
    <property type="term" value="P:phospholipid catabolic process"/>
    <property type="evidence" value="ECO:0007669"/>
    <property type="project" value="TreeGrafter"/>
</dbReference>
<dbReference type="InterPro" id="IPR025202">
    <property type="entry name" value="PLD-like_dom"/>
</dbReference>
<dbReference type="EMBL" id="CAJNOQ010003108">
    <property type="protein sequence ID" value="CAF0995768.1"/>
    <property type="molecule type" value="Genomic_DNA"/>
</dbReference>
<evidence type="ECO:0000259" key="7">
    <source>
        <dbReference type="PROSITE" id="PS50035"/>
    </source>
</evidence>
<feature type="domain" description="PLD phosphodiesterase" evidence="7">
    <location>
        <begin position="142"/>
        <end position="169"/>
    </location>
</feature>
<organism evidence="8 10">
    <name type="scientific">Didymodactylos carnosus</name>
    <dbReference type="NCBI Taxonomy" id="1234261"/>
    <lineage>
        <taxon>Eukaryota</taxon>
        <taxon>Metazoa</taxon>
        <taxon>Spiralia</taxon>
        <taxon>Gnathifera</taxon>
        <taxon>Rotifera</taxon>
        <taxon>Eurotatoria</taxon>
        <taxon>Bdelloidea</taxon>
        <taxon>Philodinida</taxon>
        <taxon>Philodinidae</taxon>
        <taxon>Didymodactylos</taxon>
    </lineage>
</organism>
<accession>A0A814GFV6</accession>